<comment type="caution">
    <text evidence="2">The sequence shown here is derived from an EMBL/GenBank/DDBJ whole genome shotgun (WGS) entry which is preliminary data.</text>
</comment>
<gene>
    <name evidence="2" type="ORF">L210DRAFT_3628621</name>
</gene>
<evidence type="ECO:0000313" key="3">
    <source>
        <dbReference type="Proteomes" id="UP001194468"/>
    </source>
</evidence>
<feature type="transmembrane region" description="Helical" evidence="1">
    <location>
        <begin position="65"/>
        <end position="84"/>
    </location>
</feature>
<dbReference type="EMBL" id="WHUW01000005">
    <property type="protein sequence ID" value="KAF8445991.1"/>
    <property type="molecule type" value="Genomic_DNA"/>
</dbReference>
<feature type="transmembrane region" description="Helical" evidence="1">
    <location>
        <begin position="128"/>
        <end position="153"/>
    </location>
</feature>
<feature type="transmembrane region" description="Helical" evidence="1">
    <location>
        <begin position="173"/>
        <end position="192"/>
    </location>
</feature>
<dbReference type="Proteomes" id="UP001194468">
    <property type="component" value="Unassembled WGS sequence"/>
</dbReference>
<protein>
    <submittedName>
        <fullName evidence="2">Uncharacterized protein</fullName>
    </submittedName>
</protein>
<organism evidence="2 3">
    <name type="scientific">Boletus edulis BED1</name>
    <dbReference type="NCBI Taxonomy" id="1328754"/>
    <lineage>
        <taxon>Eukaryota</taxon>
        <taxon>Fungi</taxon>
        <taxon>Dikarya</taxon>
        <taxon>Basidiomycota</taxon>
        <taxon>Agaricomycotina</taxon>
        <taxon>Agaricomycetes</taxon>
        <taxon>Agaricomycetidae</taxon>
        <taxon>Boletales</taxon>
        <taxon>Boletineae</taxon>
        <taxon>Boletaceae</taxon>
        <taxon>Boletoideae</taxon>
        <taxon>Boletus</taxon>
    </lineage>
</organism>
<evidence type="ECO:0000256" key="1">
    <source>
        <dbReference type="SAM" id="Phobius"/>
    </source>
</evidence>
<name>A0AAD4C1I7_BOLED</name>
<keyword evidence="1" id="KW-0812">Transmembrane</keyword>
<evidence type="ECO:0000313" key="2">
    <source>
        <dbReference type="EMBL" id="KAF8445991.1"/>
    </source>
</evidence>
<proteinExistence type="predicted"/>
<keyword evidence="1" id="KW-1133">Transmembrane helix</keyword>
<dbReference type="AlphaFoldDB" id="A0AAD4C1I7"/>
<accession>A0AAD4C1I7</accession>
<reference evidence="2" key="2">
    <citation type="journal article" date="2020" name="Nat. Commun.">
        <title>Large-scale genome sequencing of mycorrhizal fungi provides insights into the early evolution of symbiotic traits.</title>
        <authorList>
            <person name="Miyauchi S."/>
            <person name="Kiss E."/>
            <person name="Kuo A."/>
            <person name="Drula E."/>
            <person name="Kohler A."/>
            <person name="Sanchez-Garcia M."/>
            <person name="Morin E."/>
            <person name="Andreopoulos B."/>
            <person name="Barry K.W."/>
            <person name="Bonito G."/>
            <person name="Buee M."/>
            <person name="Carver A."/>
            <person name="Chen C."/>
            <person name="Cichocki N."/>
            <person name="Clum A."/>
            <person name="Culley D."/>
            <person name="Crous P.W."/>
            <person name="Fauchery L."/>
            <person name="Girlanda M."/>
            <person name="Hayes R.D."/>
            <person name="Keri Z."/>
            <person name="LaButti K."/>
            <person name="Lipzen A."/>
            <person name="Lombard V."/>
            <person name="Magnuson J."/>
            <person name="Maillard F."/>
            <person name="Murat C."/>
            <person name="Nolan M."/>
            <person name="Ohm R.A."/>
            <person name="Pangilinan J."/>
            <person name="Pereira M.F."/>
            <person name="Perotto S."/>
            <person name="Peter M."/>
            <person name="Pfister S."/>
            <person name="Riley R."/>
            <person name="Sitrit Y."/>
            <person name="Stielow J.B."/>
            <person name="Szollosi G."/>
            <person name="Zifcakova L."/>
            <person name="Stursova M."/>
            <person name="Spatafora J.W."/>
            <person name="Tedersoo L."/>
            <person name="Vaario L.M."/>
            <person name="Yamada A."/>
            <person name="Yan M."/>
            <person name="Wang P."/>
            <person name="Xu J."/>
            <person name="Bruns T."/>
            <person name="Baldrian P."/>
            <person name="Vilgalys R."/>
            <person name="Dunand C."/>
            <person name="Henrissat B."/>
            <person name="Grigoriev I.V."/>
            <person name="Hibbett D."/>
            <person name="Nagy L.G."/>
            <person name="Martin F.M."/>
        </authorList>
    </citation>
    <scope>NUCLEOTIDE SEQUENCE</scope>
    <source>
        <strain evidence="2">BED1</strain>
    </source>
</reference>
<sequence>MNENISQPILNPNVYLNYLQPTDASEYEIARDIFLVTFGALLWDILSSLPGDWTIIRTTTPSPVLLAYFSSRTCALAVVLMSALAKTGPVPKCGVLELILFIFWIVASASSSYLFLKRVHALFLQERLVRHAFTVLWIAGVGASVVVVLPGSLHVYYEIANTKHCMNAQIKSYVSAAFIGPVLFDSLVYYAISFKIIMFHQTTELVTGWRALFRVKVSLPHLSQAILRGGQQYYSITNSFNITALVWASSRSVSPVLQSLPFVPAVALTSAMTCRVFRNLKLEALRKTEIANLTAIRFVDREHVNVHLPNNTDASTPTDIDSA</sequence>
<keyword evidence="3" id="KW-1185">Reference proteome</keyword>
<reference evidence="2" key="1">
    <citation type="submission" date="2019-10" db="EMBL/GenBank/DDBJ databases">
        <authorList>
            <consortium name="DOE Joint Genome Institute"/>
            <person name="Kuo A."/>
            <person name="Miyauchi S."/>
            <person name="Kiss E."/>
            <person name="Drula E."/>
            <person name="Kohler A."/>
            <person name="Sanchez-Garcia M."/>
            <person name="Andreopoulos B."/>
            <person name="Barry K.W."/>
            <person name="Bonito G."/>
            <person name="Buee M."/>
            <person name="Carver A."/>
            <person name="Chen C."/>
            <person name="Cichocki N."/>
            <person name="Clum A."/>
            <person name="Culley D."/>
            <person name="Crous P.W."/>
            <person name="Fauchery L."/>
            <person name="Girlanda M."/>
            <person name="Hayes R."/>
            <person name="Keri Z."/>
            <person name="LaButti K."/>
            <person name="Lipzen A."/>
            <person name="Lombard V."/>
            <person name="Magnuson J."/>
            <person name="Maillard F."/>
            <person name="Morin E."/>
            <person name="Murat C."/>
            <person name="Nolan M."/>
            <person name="Ohm R."/>
            <person name="Pangilinan J."/>
            <person name="Pereira M."/>
            <person name="Perotto S."/>
            <person name="Peter M."/>
            <person name="Riley R."/>
            <person name="Sitrit Y."/>
            <person name="Stielow B."/>
            <person name="Szollosi G."/>
            <person name="Zifcakova L."/>
            <person name="Stursova M."/>
            <person name="Spatafora J.W."/>
            <person name="Tedersoo L."/>
            <person name="Vaario L.-M."/>
            <person name="Yamada A."/>
            <person name="Yan M."/>
            <person name="Wang P."/>
            <person name="Xu J."/>
            <person name="Bruns T."/>
            <person name="Baldrian P."/>
            <person name="Vilgalys R."/>
            <person name="Henrissat B."/>
            <person name="Grigoriev I.V."/>
            <person name="Hibbett D."/>
            <person name="Nagy L.G."/>
            <person name="Martin F.M."/>
        </authorList>
    </citation>
    <scope>NUCLEOTIDE SEQUENCE</scope>
    <source>
        <strain evidence="2">BED1</strain>
    </source>
</reference>
<keyword evidence="1" id="KW-0472">Membrane</keyword>
<feature type="transmembrane region" description="Helical" evidence="1">
    <location>
        <begin position="96"/>
        <end position="116"/>
    </location>
</feature>